<keyword evidence="6 13" id="KW-0812">Transmembrane</keyword>
<dbReference type="PRINTS" id="PR01900">
    <property type="entry name" value="YIDCPROTEIN"/>
</dbReference>
<reference evidence="15 16" key="1">
    <citation type="submission" date="2013-04" db="EMBL/GenBank/DDBJ databases">
        <title>Genome sequence of Chlamydia psittaci 99DC5.</title>
        <authorList>
            <person name="Huot-Creasy H."/>
            <person name="McCracken C.L."/>
            <person name="Humphries M."/>
            <person name="Sachse K."/>
            <person name="Laroucau K."/>
            <person name="Bavoil P."/>
            <person name="Myers G.S."/>
        </authorList>
    </citation>
    <scope>NUCLEOTIDE SEQUENCE [LARGE SCALE GENOMIC DNA]</scope>
    <source>
        <strain evidence="15 16">99DC5</strain>
    </source>
</reference>
<evidence type="ECO:0000256" key="4">
    <source>
        <dbReference type="ARBA" id="ARBA00022448"/>
    </source>
</evidence>
<dbReference type="Proteomes" id="UP000014627">
    <property type="component" value="Unassembled WGS sequence"/>
</dbReference>
<evidence type="ECO:0000256" key="8">
    <source>
        <dbReference type="ARBA" id="ARBA00022989"/>
    </source>
</evidence>
<evidence type="ECO:0000256" key="1">
    <source>
        <dbReference type="ARBA" id="ARBA00004429"/>
    </source>
</evidence>
<gene>
    <name evidence="13 15" type="primary">yidC</name>
    <name evidence="15" type="ORF">CP99DC5_0924</name>
</gene>
<keyword evidence="16" id="KW-1185">Reference proteome</keyword>
<dbReference type="Pfam" id="PF02096">
    <property type="entry name" value="60KD_IMP"/>
    <property type="match status" value="1"/>
</dbReference>
<dbReference type="HAMAP" id="MF_01810">
    <property type="entry name" value="YidC_type1"/>
    <property type="match status" value="1"/>
</dbReference>
<dbReference type="InterPro" id="IPR028055">
    <property type="entry name" value="YidC/Oxa/ALB_C"/>
</dbReference>
<feature type="transmembrane region" description="Helical" evidence="13">
    <location>
        <begin position="638"/>
        <end position="658"/>
    </location>
</feature>
<dbReference type="InterPro" id="IPR047196">
    <property type="entry name" value="YidC_ALB_C"/>
</dbReference>
<keyword evidence="4 13" id="KW-0813">Transport</keyword>
<organism evidence="15 16">
    <name type="scientific">Chlamydia psittaci 99DC5</name>
    <dbReference type="NCBI Taxonomy" id="1112251"/>
    <lineage>
        <taxon>Bacteria</taxon>
        <taxon>Pseudomonadati</taxon>
        <taxon>Chlamydiota</taxon>
        <taxon>Chlamydiia</taxon>
        <taxon>Chlamydiales</taxon>
        <taxon>Chlamydiaceae</taxon>
        <taxon>Chlamydia/Chlamydophila group</taxon>
        <taxon>Chlamydia</taxon>
    </lineage>
</organism>
<comment type="caution">
    <text evidence="15">The sequence shown here is derived from an EMBL/GenBank/DDBJ whole genome shotgun (WGS) entry which is preliminary data.</text>
</comment>
<comment type="subunit">
    <text evidence="13">Interacts with the Sec translocase complex via SecD. Specifically interacts with transmembrane segments of nascent integral membrane proteins during membrane integration.</text>
</comment>
<comment type="subcellular location">
    <subcellularLocation>
        <location evidence="1">Cell inner membrane</location>
        <topology evidence="1">Multi-pass membrane protein</topology>
    </subcellularLocation>
    <subcellularLocation>
        <location evidence="13">Cell membrane</location>
        <topology evidence="13">Multi-pass membrane protein</topology>
    </subcellularLocation>
</comment>
<keyword evidence="10 13" id="KW-0143">Chaperone</keyword>
<dbReference type="InterPro" id="IPR019998">
    <property type="entry name" value="Membr_insert_YidC"/>
</dbReference>
<dbReference type="EMBL" id="ATLC01000054">
    <property type="protein sequence ID" value="EPJ27585.1"/>
    <property type="molecule type" value="Genomic_DNA"/>
</dbReference>
<comment type="similarity">
    <text evidence="2 13">Belongs to the OXA1/ALB3/YidC family. Type 1 subfamily.</text>
</comment>
<evidence type="ECO:0000256" key="2">
    <source>
        <dbReference type="ARBA" id="ARBA00010527"/>
    </source>
</evidence>
<keyword evidence="8 13" id="KW-1133">Transmembrane helix</keyword>
<keyword evidence="7 13" id="KW-0653">Protein transport</keyword>
<feature type="transmembrane region" description="Helical" evidence="13">
    <location>
        <begin position="6"/>
        <end position="25"/>
    </location>
</feature>
<accession>A0ABP2X4Y2</accession>
<evidence type="ECO:0000256" key="7">
    <source>
        <dbReference type="ARBA" id="ARBA00022927"/>
    </source>
</evidence>
<proteinExistence type="inferred from homology"/>
<evidence type="ECO:0000256" key="5">
    <source>
        <dbReference type="ARBA" id="ARBA00022475"/>
    </source>
</evidence>
<keyword evidence="9 13" id="KW-0472">Membrane</keyword>
<name>A0ABP2X4Y2_CHLPS</name>
<dbReference type="PANTHER" id="PTHR12428">
    <property type="entry name" value="OXA1"/>
    <property type="match status" value="1"/>
</dbReference>
<evidence type="ECO:0000256" key="9">
    <source>
        <dbReference type="ARBA" id="ARBA00023136"/>
    </source>
</evidence>
<evidence type="ECO:0000256" key="3">
    <source>
        <dbReference type="ARBA" id="ARBA00015325"/>
    </source>
</evidence>
<sequence length="794" mass="88990">MNKRSLLFVSLVGMAFVGCQIFFGYNDFRSCKALTEKQKTISEQVLAATKSMGLGVSPWTTHPDEEVNKNHYAVCVGDRLLLLNQGNSASSVYSSGSRWDLIEETTACDNIHVALYGETGESTVPSTTGKVFLPVTSEALPVLVVEFRNNQEPIVFLGQYKQDEGKVYNKDSQVYGTSLVFWRSGNEYLPLGIYNSKEERLESLDLPITKAAIFSSSLETNTDTHSGQYFVLSNEYMQLVISQESGAVEGINLPFSSEDSKSIVNEIGFDRDLKSQVPSEASFPGLPSVGPNNQVVSDTVGGYYPLLRRGILSDSKKRTPASYHALNIVSGRDLVNPVASGYRVSVFNGNVLELESYDGSIKKTYTLPEQQPYAFEVAVGLNRSSDDIWITSGVPEVEIMSNTFSPAIKYRVIKKNKGQLDKVKLPKSKDPLSLRSGIYPQWILNSNGYFGIILSPLTDIPAGYAAAYVSGNSVPTRLSLLYPKNQAYPASKYPGYETLLPLPKEEGTYRFLVYAGPLAEPTLKALDQAYTNPNGENPQYLDCITFRGLFAFITEPFAALLFIIMKFFKMITGSWGISIILLTVFLKLLLYPLNAWSIRSMRRMQKLSPYIQEIQQKYKKEPKRAQMEVMALYKTNKVNPITGCLPLLIQLPFLIAMFDLLKSSFLLRGASFIPGWIDNLTAPDVLFSWTTPVWFIGNEFHLLPILLGIVMFVQQKLSALKKKGPVTDQQRQQEAMGTMMALLFTFMFYNFPSGLNIYWFSSMLLGLIQQWVTNKILDRQHLKNEITVNKKKQR</sequence>
<dbReference type="PANTHER" id="PTHR12428:SF65">
    <property type="entry name" value="CYTOCHROME C OXIDASE ASSEMBLY PROTEIN COX18, MITOCHONDRIAL"/>
    <property type="match status" value="1"/>
</dbReference>
<dbReference type="CDD" id="cd20070">
    <property type="entry name" value="5TM_YidC_Alb3"/>
    <property type="match status" value="1"/>
</dbReference>
<evidence type="ECO:0000256" key="11">
    <source>
        <dbReference type="ARBA" id="ARBA00033245"/>
    </source>
</evidence>
<dbReference type="NCBIfam" id="NF002168">
    <property type="entry name" value="PRK01001.1"/>
    <property type="match status" value="1"/>
</dbReference>
<evidence type="ECO:0000259" key="14">
    <source>
        <dbReference type="Pfam" id="PF02096"/>
    </source>
</evidence>
<evidence type="ECO:0000256" key="10">
    <source>
        <dbReference type="ARBA" id="ARBA00023186"/>
    </source>
</evidence>
<protein>
    <recommendedName>
        <fullName evidence="3 13">Membrane protein insertase YidC</fullName>
    </recommendedName>
    <alternativeName>
        <fullName evidence="12 13">Foldase YidC</fullName>
    </alternativeName>
    <alternativeName>
        <fullName evidence="11 13">Membrane integrase YidC</fullName>
    </alternativeName>
    <alternativeName>
        <fullName evidence="13">Membrane protein YidC</fullName>
    </alternativeName>
</protein>
<feature type="transmembrane region" description="Helical" evidence="13">
    <location>
        <begin position="693"/>
        <end position="713"/>
    </location>
</feature>
<dbReference type="InterPro" id="IPR001708">
    <property type="entry name" value="YidC/ALB3/OXA1/COX18"/>
</dbReference>
<dbReference type="RefSeq" id="WP_006343150.1">
    <property type="nucleotide sequence ID" value="NZ_KE356190.1"/>
</dbReference>
<dbReference type="GeneID" id="12242930"/>
<dbReference type="NCBIfam" id="TIGR03592">
    <property type="entry name" value="yidC_oxa1_cterm"/>
    <property type="match status" value="1"/>
</dbReference>
<evidence type="ECO:0000313" key="15">
    <source>
        <dbReference type="EMBL" id="EPJ27585.1"/>
    </source>
</evidence>
<feature type="transmembrane region" description="Helical" evidence="13">
    <location>
        <begin position="574"/>
        <end position="596"/>
    </location>
</feature>
<evidence type="ECO:0000313" key="16">
    <source>
        <dbReference type="Proteomes" id="UP000014627"/>
    </source>
</evidence>
<evidence type="ECO:0000256" key="13">
    <source>
        <dbReference type="HAMAP-Rule" id="MF_01810"/>
    </source>
</evidence>
<feature type="transmembrane region" description="Helical" evidence="13">
    <location>
        <begin position="734"/>
        <end position="751"/>
    </location>
</feature>
<evidence type="ECO:0000256" key="12">
    <source>
        <dbReference type="ARBA" id="ARBA00033342"/>
    </source>
</evidence>
<dbReference type="PROSITE" id="PS51257">
    <property type="entry name" value="PROKAR_LIPOPROTEIN"/>
    <property type="match status" value="1"/>
</dbReference>
<keyword evidence="5 13" id="KW-1003">Cell membrane</keyword>
<feature type="domain" description="Membrane insertase YidC/Oxa/ALB C-terminal" evidence="14">
    <location>
        <begin position="575"/>
        <end position="775"/>
    </location>
</feature>
<evidence type="ECO:0000256" key="6">
    <source>
        <dbReference type="ARBA" id="ARBA00022692"/>
    </source>
</evidence>
<comment type="function">
    <text evidence="13">Required for the insertion and/or proper folding and/or complex formation of integral membrane proteins into the membrane. Involved in integration of membrane proteins that insert both dependently and independently of the Sec translocase complex, as well as at least some lipoproteins. Aids folding of multispanning membrane proteins.</text>
</comment>